<evidence type="ECO:0000313" key="3">
    <source>
        <dbReference type="Proteomes" id="UP000639643"/>
    </source>
</evidence>
<name>A0A8H6NU24_9PEZI</name>
<feature type="region of interest" description="Disordered" evidence="1">
    <location>
        <begin position="1"/>
        <end position="92"/>
    </location>
</feature>
<reference evidence="2" key="1">
    <citation type="journal article" date="2020" name="Phytopathology">
        <title>Genome Sequence Resources of Colletotrichum truncatum, C. plurivorum, C. musicola, and C. sojae: Four Species Pathogenic to Soybean (Glycine max).</title>
        <authorList>
            <person name="Rogerio F."/>
            <person name="Boufleur T.R."/>
            <person name="Ciampi-Guillardi M."/>
            <person name="Sukno S.A."/>
            <person name="Thon M.R."/>
            <person name="Massola Junior N.S."/>
            <person name="Baroncelli R."/>
        </authorList>
    </citation>
    <scope>NUCLEOTIDE SEQUENCE</scope>
    <source>
        <strain evidence="2">LFN0074</strain>
    </source>
</reference>
<feature type="compositionally biased region" description="Basic residues" evidence="1">
    <location>
        <begin position="79"/>
        <end position="92"/>
    </location>
</feature>
<comment type="caution">
    <text evidence="2">The sequence shown here is derived from an EMBL/GenBank/DDBJ whole genome shotgun (WGS) entry which is preliminary data.</text>
</comment>
<dbReference type="Proteomes" id="UP000639643">
    <property type="component" value="Unassembled WGS sequence"/>
</dbReference>
<organism evidence="2 3">
    <name type="scientific">Colletotrichum musicola</name>
    <dbReference type="NCBI Taxonomy" id="2175873"/>
    <lineage>
        <taxon>Eukaryota</taxon>
        <taxon>Fungi</taxon>
        <taxon>Dikarya</taxon>
        <taxon>Ascomycota</taxon>
        <taxon>Pezizomycotina</taxon>
        <taxon>Sordariomycetes</taxon>
        <taxon>Hypocreomycetidae</taxon>
        <taxon>Glomerellales</taxon>
        <taxon>Glomerellaceae</taxon>
        <taxon>Colletotrichum</taxon>
        <taxon>Colletotrichum orchidearum species complex</taxon>
    </lineage>
</organism>
<evidence type="ECO:0000313" key="2">
    <source>
        <dbReference type="EMBL" id="KAF6842493.1"/>
    </source>
</evidence>
<dbReference type="AlphaFoldDB" id="A0A8H6NU24"/>
<feature type="compositionally biased region" description="Basic and acidic residues" evidence="1">
    <location>
        <begin position="34"/>
        <end position="49"/>
    </location>
</feature>
<dbReference type="EMBL" id="WIGM01000069">
    <property type="protein sequence ID" value="KAF6842493.1"/>
    <property type="molecule type" value="Genomic_DNA"/>
</dbReference>
<gene>
    <name evidence="2" type="ORF">CMUS01_03015</name>
</gene>
<evidence type="ECO:0000256" key="1">
    <source>
        <dbReference type="SAM" id="MobiDB-lite"/>
    </source>
</evidence>
<accession>A0A8H6NU24</accession>
<feature type="compositionally biased region" description="Polar residues" evidence="1">
    <location>
        <begin position="62"/>
        <end position="73"/>
    </location>
</feature>
<keyword evidence="3" id="KW-1185">Reference proteome</keyword>
<proteinExistence type="predicted"/>
<sequence length="92" mass="10175">MRPYSTVDRSVGGTEMHTATPIRPVTAPGQAGRESLREDDTQRSIDRIAHGTLRQEAMESMPSPQSPLVNDATSCRLLGSHRRQPPARRPSR</sequence>
<protein>
    <submittedName>
        <fullName evidence="2">Uncharacterized protein</fullName>
    </submittedName>
</protein>